<dbReference type="RefSeq" id="WP_091539876.1">
    <property type="nucleotide sequence ID" value="NZ_FMUS01000003.1"/>
</dbReference>
<comment type="similarity">
    <text evidence="3">Belongs to the PstS family.</text>
</comment>
<keyword evidence="7" id="KW-0564">Palmitate</keyword>
<evidence type="ECO:0000256" key="9">
    <source>
        <dbReference type="SAM" id="SignalP"/>
    </source>
</evidence>
<evidence type="ECO:0000256" key="1">
    <source>
        <dbReference type="ARBA" id="ARBA00002841"/>
    </source>
</evidence>
<evidence type="ECO:0000256" key="6">
    <source>
        <dbReference type="ARBA" id="ARBA00022729"/>
    </source>
</evidence>
<dbReference type="Pfam" id="PF12849">
    <property type="entry name" value="PBP_like_2"/>
    <property type="match status" value="1"/>
</dbReference>
<organism evidence="11 12">
    <name type="scientific">Alkaliphilus peptidifermentans DSM 18978</name>
    <dbReference type="NCBI Taxonomy" id="1120976"/>
    <lineage>
        <taxon>Bacteria</taxon>
        <taxon>Bacillati</taxon>
        <taxon>Bacillota</taxon>
        <taxon>Clostridia</taxon>
        <taxon>Peptostreptococcales</taxon>
        <taxon>Natronincolaceae</taxon>
        <taxon>Alkaliphilus</taxon>
    </lineage>
</organism>
<dbReference type="AlphaFoldDB" id="A0A1G5CEP1"/>
<evidence type="ECO:0000256" key="5">
    <source>
        <dbReference type="ARBA" id="ARBA00022592"/>
    </source>
</evidence>
<evidence type="ECO:0000256" key="3">
    <source>
        <dbReference type="ARBA" id="ARBA00008725"/>
    </source>
</evidence>
<dbReference type="PROSITE" id="PS51257">
    <property type="entry name" value="PROKAR_LIPOPROTEIN"/>
    <property type="match status" value="1"/>
</dbReference>
<reference evidence="11 12" key="1">
    <citation type="submission" date="2016-10" db="EMBL/GenBank/DDBJ databases">
        <authorList>
            <person name="de Groot N.N."/>
        </authorList>
    </citation>
    <scope>NUCLEOTIDE SEQUENCE [LARGE SCALE GENOMIC DNA]</scope>
    <source>
        <strain evidence="11 12">DSM 18978</strain>
    </source>
</reference>
<name>A0A1G5CEP1_9FIRM</name>
<evidence type="ECO:0000256" key="2">
    <source>
        <dbReference type="ARBA" id="ARBA00004193"/>
    </source>
</evidence>
<proteinExistence type="inferred from homology"/>
<evidence type="ECO:0000256" key="8">
    <source>
        <dbReference type="ARBA" id="ARBA00023288"/>
    </source>
</evidence>
<dbReference type="CDD" id="cd13653">
    <property type="entry name" value="PBP2_phosphate_like_1"/>
    <property type="match status" value="1"/>
</dbReference>
<dbReference type="STRING" id="1120976.SAMN03080606_00638"/>
<feature type="chain" id="PRO_5011454641" evidence="9">
    <location>
        <begin position="25"/>
        <end position="298"/>
    </location>
</feature>
<keyword evidence="12" id="KW-1185">Reference proteome</keyword>
<protein>
    <submittedName>
        <fullName evidence="11">Phosphate ABC transporter substrate-binding protein, PhoT family (TC 3.A.1.7.1)</fullName>
    </submittedName>
</protein>
<dbReference type="InterPro" id="IPR050811">
    <property type="entry name" value="Phosphate_ABC_transporter"/>
</dbReference>
<accession>A0A1G5CEP1</accession>
<keyword evidence="5" id="KW-0813">Transport</keyword>
<feature type="domain" description="PBP" evidence="10">
    <location>
        <begin position="35"/>
        <end position="283"/>
    </location>
</feature>
<evidence type="ECO:0000256" key="4">
    <source>
        <dbReference type="ARBA" id="ARBA00011529"/>
    </source>
</evidence>
<keyword evidence="8" id="KW-0449">Lipoprotein</keyword>
<dbReference type="OrthoDB" id="9790048at2"/>
<dbReference type="GO" id="GO:0006817">
    <property type="term" value="P:phosphate ion transport"/>
    <property type="evidence" value="ECO:0007669"/>
    <property type="project" value="UniProtKB-KW"/>
</dbReference>
<comment type="function">
    <text evidence="1">Part of the ABC transporter complex PstSACB involved in phosphate import.</text>
</comment>
<dbReference type="PANTHER" id="PTHR30570">
    <property type="entry name" value="PERIPLASMIC PHOSPHATE BINDING COMPONENT OF PHOSPHATE ABC TRANSPORTER"/>
    <property type="match status" value="1"/>
</dbReference>
<sequence>MKKINLLICLFLVFSLMLTGCNKADTTSGNDDFKAEIMFSGSSTLAPVISKAAEEFKELHKTWDNVDKSFPNEEISIFVSSGGSGAGIKAAIEETADFGLTARAVKSDEKEALGEHQEYTLGVDALTISLNPENPILEFKDNFTSEELQKIFSGEYTHWNEVDDRLPNTEIVVVIRDIGGGAHEVFQSSIMKDIDVRQDAIQSPSMGALVTKIIENKGAIGYASFGAVNINEGKIIPLKVDDVEPTIENILNGSYKISRPLIVVKKGEPTEAEQKFIDFLFSTKGVEIIEELGFVPSN</sequence>
<keyword evidence="5" id="KW-0592">Phosphate transport</keyword>
<feature type="signal peptide" evidence="9">
    <location>
        <begin position="1"/>
        <end position="24"/>
    </location>
</feature>
<evidence type="ECO:0000313" key="11">
    <source>
        <dbReference type="EMBL" id="SCY00791.1"/>
    </source>
</evidence>
<keyword evidence="6 9" id="KW-0732">Signal</keyword>
<gene>
    <name evidence="11" type="ORF">SAMN03080606_00638</name>
</gene>
<dbReference type="SUPFAM" id="SSF53850">
    <property type="entry name" value="Periplasmic binding protein-like II"/>
    <property type="match status" value="1"/>
</dbReference>
<evidence type="ECO:0000313" key="12">
    <source>
        <dbReference type="Proteomes" id="UP000198636"/>
    </source>
</evidence>
<comment type="subunit">
    <text evidence="4">The complex is composed of two ATP-binding proteins (PstB), two transmembrane proteins (PstC and PstA) and a solute-binding protein (PstS).</text>
</comment>
<comment type="subcellular location">
    <subcellularLocation>
        <location evidence="2">Cell membrane</location>
        <topology evidence="2">Lipid-anchor</topology>
    </subcellularLocation>
</comment>
<evidence type="ECO:0000256" key="7">
    <source>
        <dbReference type="ARBA" id="ARBA00023139"/>
    </source>
</evidence>
<dbReference type="InterPro" id="IPR024370">
    <property type="entry name" value="PBP_domain"/>
</dbReference>
<dbReference type="Proteomes" id="UP000198636">
    <property type="component" value="Unassembled WGS sequence"/>
</dbReference>
<dbReference type="Gene3D" id="3.40.190.10">
    <property type="entry name" value="Periplasmic binding protein-like II"/>
    <property type="match status" value="2"/>
</dbReference>
<evidence type="ECO:0000259" key="10">
    <source>
        <dbReference type="Pfam" id="PF12849"/>
    </source>
</evidence>
<dbReference type="EMBL" id="FMUS01000003">
    <property type="protein sequence ID" value="SCY00791.1"/>
    <property type="molecule type" value="Genomic_DNA"/>
</dbReference>
<dbReference type="PANTHER" id="PTHR30570:SF1">
    <property type="entry name" value="PHOSPHATE-BINDING PROTEIN PSTS"/>
    <property type="match status" value="1"/>
</dbReference>
<dbReference type="GO" id="GO:0005886">
    <property type="term" value="C:plasma membrane"/>
    <property type="evidence" value="ECO:0007669"/>
    <property type="project" value="UniProtKB-SubCell"/>
</dbReference>